<dbReference type="RefSeq" id="WP_284257915.1">
    <property type="nucleotide sequence ID" value="NZ_BSOS01000065.1"/>
</dbReference>
<comment type="caution">
    <text evidence="1">The sequence shown here is derived from an EMBL/GenBank/DDBJ whole genome shotgun (WGS) entry which is preliminary data.</text>
</comment>
<evidence type="ECO:0000313" key="1">
    <source>
        <dbReference type="EMBL" id="GLR67188.1"/>
    </source>
</evidence>
<keyword evidence="2" id="KW-1185">Reference proteome</keyword>
<name>A0ABQ6AAC3_9PROT</name>
<evidence type="ECO:0000313" key="2">
    <source>
        <dbReference type="Proteomes" id="UP001156641"/>
    </source>
</evidence>
<protein>
    <recommendedName>
        <fullName evidence="3">Lipoprotein</fullName>
    </recommendedName>
</protein>
<dbReference type="Proteomes" id="UP001156641">
    <property type="component" value="Unassembled WGS sequence"/>
</dbReference>
<evidence type="ECO:0008006" key="3">
    <source>
        <dbReference type="Google" id="ProtNLM"/>
    </source>
</evidence>
<reference evidence="2" key="1">
    <citation type="journal article" date="2019" name="Int. J. Syst. Evol. Microbiol.">
        <title>The Global Catalogue of Microorganisms (GCM) 10K type strain sequencing project: providing services to taxonomists for standard genome sequencing and annotation.</title>
        <authorList>
            <consortium name="The Broad Institute Genomics Platform"/>
            <consortium name="The Broad Institute Genome Sequencing Center for Infectious Disease"/>
            <person name="Wu L."/>
            <person name="Ma J."/>
        </authorList>
    </citation>
    <scope>NUCLEOTIDE SEQUENCE [LARGE SCALE GENOMIC DNA]</scope>
    <source>
        <strain evidence="2">NBRC 112502</strain>
    </source>
</reference>
<gene>
    <name evidence="1" type="ORF">GCM10010909_18690</name>
</gene>
<dbReference type="PROSITE" id="PS51257">
    <property type="entry name" value="PROKAR_LIPOPROTEIN"/>
    <property type="match status" value="1"/>
</dbReference>
<proteinExistence type="predicted"/>
<sequence>MSFRTMKFSSRTLVKVAAVVLASVSLAGCVYYPGGYGYGPGYAVAPPVGVVVGGGWGWHGGDDD</sequence>
<accession>A0ABQ6AAC3</accession>
<dbReference type="EMBL" id="BSOS01000065">
    <property type="protein sequence ID" value="GLR67188.1"/>
    <property type="molecule type" value="Genomic_DNA"/>
</dbReference>
<organism evidence="1 2">
    <name type="scientific">Acidocella aquatica</name>
    <dbReference type="NCBI Taxonomy" id="1922313"/>
    <lineage>
        <taxon>Bacteria</taxon>
        <taxon>Pseudomonadati</taxon>
        <taxon>Pseudomonadota</taxon>
        <taxon>Alphaproteobacteria</taxon>
        <taxon>Acetobacterales</taxon>
        <taxon>Acidocellaceae</taxon>
        <taxon>Acidocella</taxon>
    </lineage>
</organism>